<gene>
    <name evidence="1" type="ORF">GTP81_01910</name>
</gene>
<dbReference type="Gene3D" id="1.20.1220.20">
    <property type="entry name" value="Uncharcterised protein PF01724"/>
    <property type="match status" value="1"/>
</dbReference>
<evidence type="ECO:0000313" key="1">
    <source>
        <dbReference type="EMBL" id="MYN15501.1"/>
    </source>
</evidence>
<keyword evidence="2" id="KW-1185">Reference proteome</keyword>
<dbReference type="EMBL" id="WWCV01000002">
    <property type="protein sequence ID" value="MYN15501.1"/>
    <property type="molecule type" value="Genomic_DNA"/>
</dbReference>
<reference evidence="1 2" key="1">
    <citation type="submission" date="2019-12" db="EMBL/GenBank/DDBJ databases">
        <title>Novel species isolated from a subtropical stream in China.</title>
        <authorList>
            <person name="Lu H."/>
        </authorList>
    </citation>
    <scope>NUCLEOTIDE SEQUENCE [LARGE SCALE GENOMIC DNA]</scope>
    <source>
        <strain evidence="1 2">FT107W</strain>
    </source>
</reference>
<sequence>MGTLYDDDIIAWSEQQAALLRAGRWELLDHENIAGEIEDVGHREKKELRSRLVVLLAHLLKWQFQPSQRGPSWVHTIRTQRVAIDDALEDCPSLQTLLDDPQWLDKTYRRAAREAQAQTQLELFPVELPWRLEQVLSSDFWPDQVNRS</sequence>
<dbReference type="Pfam" id="PF01724">
    <property type="entry name" value="DUF29"/>
    <property type="match status" value="1"/>
</dbReference>
<accession>A0A845H9T9</accession>
<evidence type="ECO:0000313" key="2">
    <source>
        <dbReference type="Proteomes" id="UP000484875"/>
    </source>
</evidence>
<dbReference type="InterPro" id="IPR002636">
    <property type="entry name" value="DUF29"/>
</dbReference>
<protein>
    <submittedName>
        <fullName evidence="1">DUF29 family protein</fullName>
    </submittedName>
</protein>
<name>A0A845H9T9_9BURK</name>
<dbReference type="AlphaFoldDB" id="A0A845H9T9"/>
<comment type="caution">
    <text evidence="1">The sequence shown here is derived from an EMBL/GenBank/DDBJ whole genome shotgun (WGS) entry which is preliminary data.</text>
</comment>
<dbReference type="Proteomes" id="UP000484875">
    <property type="component" value="Unassembled WGS sequence"/>
</dbReference>
<dbReference type="RefSeq" id="WP_161088332.1">
    <property type="nucleotide sequence ID" value="NZ_WWCV01000002.1"/>
</dbReference>
<organism evidence="1 2">
    <name type="scientific">Duganella vulcania</name>
    <dbReference type="NCBI Taxonomy" id="2692166"/>
    <lineage>
        <taxon>Bacteria</taxon>
        <taxon>Pseudomonadati</taxon>
        <taxon>Pseudomonadota</taxon>
        <taxon>Betaproteobacteria</taxon>
        <taxon>Burkholderiales</taxon>
        <taxon>Oxalobacteraceae</taxon>
        <taxon>Telluria group</taxon>
        <taxon>Duganella</taxon>
    </lineage>
</organism>
<dbReference type="PANTHER" id="PTHR34235">
    <property type="entry name" value="SLR1203 PROTEIN-RELATED"/>
    <property type="match status" value="1"/>
</dbReference>
<proteinExistence type="predicted"/>